<feature type="region of interest" description="Disordered" evidence="1">
    <location>
        <begin position="87"/>
        <end position="106"/>
    </location>
</feature>
<feature type="compositionally biased region" description="Low complexity" evidence="1">
    <location>
        <begin position="50"/>
        <end position="67"/>
    </location>
</feature>
<sequence length="229" mass="24093">MQSSDQKTPGHPRACGERTRSDGAGLITGGSSPRLRGTVHVGRLHGGVGRVIPAPAGNGPPAGEASGIRAGHPRACGERFASLYTYSNSDGSSPRLRGTGCRAGRRERGHRVIPAPAGNGPSFLISSFRFPGHPRACGERSNEKVRGGTFTGSSPRLRGTADILSLFVPETRVIPAPAGNGNRNIRREPHLAGHPRACGERREVNAPLVKLYGSSPRLRGTARTTGCRF</sequence>
<dbReference type="EMBL" id="FOAA01000001">
    <property type="protein sequence ID" value="SEK29668.1"/>
    <property type="molecule type" value="Genomic_DNA"/>
</dbReference>
<keyword evidence="3" id="KW-1185">Reference proteome</keyword>
<dbReference type="STRING" id="1396821.SAMN05444515_101344"/>
<evidence type="ECO:0000313" key="2">
    <source>
        <dbReference type="EMBL" id="SEK29668.1"/>
    </source>
</evidence>
<organism evidence="2 3">
    <name type="scientific">Ectothiorhodospira marina</name>
    <dbReference type="NCBI Taxonomy" id="1396821"/>
    <lineage>
        <taxon>Bacteria</taxon>
        <taxon>Pseudomonadati</taxon>
        <taxon>Pseudomonadota</taxon>
        <taxon>Gammaproteobacteria</taxon>
        <taxon>Chromatiales</taxon>
        <taxon>Ectothiorhodospiraceae</taxon>
        <taxon>Ectothiorhodospira</taxon>
    </lineage>
</organism>
<reference evidence="3" key="1">
    <citation type="submission" date="2016-10" db="EMBL/GenBank/DDBJ databases">
        <authorList>
            <person name="Varghese N."/>
            <person name="Submissions S."/>
        </authorList>
    </citation>
    <scope>NUCLEOTIDE SEQUENCE [LARGE SCALE GENOMIC DNA]</scope>
    <source>
        <strain evidence="3">DSM 241</strain>
    </source>
</reference>
<evidence type="ECO:0000256" key="1">
    <source>
        <dbReference type="SAM" id="MobiDB-lite"/>
    </source>
</evidence>
<evidence type="ECO:0000313" key="3">
    <source>
        <dbReference type="Proteomes" id="UP000199256"/>
    </source>
</evidence>
<feature type="region of interest" description="Disordered" evidence="1">
    <location>
        <begin position="1"/>
        <end position="70"/>
    </location>
</feature>
<protein>
    <submittedName>
        <fullName evidence="2">Uncharacterized protein</fullName>
    </submittedName>
</protein>
<proteinExistence type="predicted"/>
<name>A0A1H7FUQ1_9GAMM</name>
<dbReference type="AntiFam" id="ANF00057">
    <property type="entry name" value="Translation of E. coli type CRISPR repeat"/>
</dbReference>
<dbReference type="AlphaFoldDB" id="A0A1H7FUQ1"/>
<dbReference type="Proteomes" id="UP000199256">
    <property type="component" value="Unassembled WGS sequence"/>
</dbReference>
<dbReference type="AntiFam" id="ANF00006">
    <property type="entry name" value="Translation of CRISPR region"/>
</dbReference>
<accession>A0A1H7FUQ1</accession>
<gene>
    <name evidence="2" type="ORF">SAMN05444515_101344</name>
</gene>